<dbReference type="SUPFAM" id="SSF52833">
    <property type="entry name" value="Thioredoxin-like"/>
    <property type="match status" value="1"/>
</dbReference>
<dbReference type="PROSITE" id="PS51352">
    <property type="entry name" value="THIOREDOXIN_2"/>
    <property type="match status" value="1"/>
</dbReference>
<dbReference type="Gene3D" id="3.40.30.10">
    <property type="entry name" value="Glutaredoxin"/>
    <property type="match status" value="1"/>
</dbReference>
<dbReference type="InterPro" id="IPR013740">
    <property type="entry name" value="Redoxin"/>
</dbReference>
<accession>A0A1B8R8Q7</accession>
<dbReference type="PANTHER" id="PTHR42852:SF18">
    <property type="entry name" value="CHROMOSOME UNDETERMINED SCAFFOLD_47, WHOLE GENOME SHOTGUN SEQUENCE"/>
    <property type="match status" value="1"/>
</dbReference>
<dbReference type="AlphaFoldDB" id="A0A1B8R8Q7"/>
<dbReference type="PANTHER" id="PTHR42852">
    <property type="entry name" value="THIOL:DISULFIDE INTERCHANGE PROTEIN DSBE"/>
    <property type="match status" value="1"/>
</dbReference>
<dbReference type="GeneID" id="61428886"/>
<evidence type="ECO:0000259" key="1">
    <source>
        <dbReference type="PROSITE" id="PS51352"/>
    </source>
</evidence>
<name>A0A1B8R8Q7_RHILT</name>
<evidence type="ECO:0000313" key="2">
    <source>
        <dbReference type="EMBL" id="AOO92031.1"/>
    </source>
</evidence>
<dbReference type="RefSeq" id="WP_065277145.1">
    <property type="nucleotide sequence ID" value="NZ_MAMO01000062.1"/>
</dbReference>
<dbReference type="GO" id="GO:0016491">
    <property type="term" value="F:oxidoreductase activity"/>
    <property type="evidence" value="ECO:0007669"/>
    <property type="project" value="InterPro"/>
</dbReference>
<reference evidence="2" key="1">
    <citation type="journal article" date="2015" name="BMC Genomics">
        <title>Transcriptome profiling of a Rhizobium leguminosarum bv. trifolii rosR mutant reveals the role of the transcriptional regulator RosR in motility, synthesis of cell-surface components, and other cellular processes.</title>
        <authorList>
            <person name="Rachwal K."/>
            <person name="Matczynska E."/>
            <person name="Janczarek M."/>
        </authorList>
    </citation>
    <scope>NUCLEOTIDE SEQUENCE</scope>
    <source>
        <strain evidence="2">Rt24.2</strain>
    </source>
</reference>
<sequence length="351" mass="39040">MKAHFLIGSLAPSIETLTWIRGNPIFALERGKIHIVALFATTCGFCSKSLADLGQLQEKYRDIGLEALGVAARERVATADEARARVDTWLNKELPNPTIPIAFEHTGEMNKLWWVAGGSFADPTIFVVDRDNSIAHIGYPDPEDPDLLERVLIKVMDGSWDTSAEAKNAQEKWLEGVLLFRAIAAVNIKDFQTALSTIEEGIKAIPDNLPFREAHVELLLGRMHDFEAGWIVLARLARNAIEKNDGEWLLAAMQQLFGSPYDYSCLPFAERFSMGKELLESIQTLCPQQDGISRARSYATIAPYFYESGDKDRAVESIAHALELVEGESLPDDVKQEYLAQLEAALAEYKG</sequence>
<organism evidence="2">
    <name type="scientific">Rhizobium leguminosarum bv. trifolii</name>
    <dbReference type="NCBI Taxonomy" id="386"/>
    <lineage>
        <taxon>Bacteria</taxon>
        <taxon>Pseudomonadati</taxon>
        <taxon>Pseudomonadota</taxon>
        <taxon>Alphaproteobacteria</taxon>
        <taxon>Hyphomicrobiales</taxon>
        <taxon>Rhizobiaceae</taxon>
        <taxon>Rhizobium/Agrobacterium group</taxon>
        <taxon>Rhizobium</taxon>
    </lineage>
</organism>
<feature type="domain" description="Thioredoxin" evidence="1">
    <location>
        <begin position="5"/>
        <end position="157"/>
    </location>
</feature>
<dbReference type="Pfam" id="PF08534">
    <property type="entry name" value="Redoxin"/>
    <property type="match status" value="1"/>
</dbReference>
<dbReference type="InterPro" id="IPR050553">
    <property type="entry name" value="Thioredoxin_ResA/DsbE_sf"/>
</dbReference>
<proteinExistence type="predicted"/>
<protein>
    <recommendedName>
        <fullName evidence="1">Thioredoxin domain-containing protein</fullName>
    </recommendedName>
</protein>
<dbReference type="EMBL" id="KX489667">
    <property type="protein sequence ID" value="AOO92031.1"/>
    <property type="molecule type" value="Genomic_DNA"/>
</dbReference>
<dbReference type="InterPro" id="IPR013766">
    <property type="entry name" value="Thioredoxin_domain"/>
</dbReference>
<dbReference type="CDD" id="cd02966">
    <property type="entry name" value="TlpA_like_family"/>
    <property type="match status" value="1"/>
</dbReference>
<dbReference type="InterPro" id="IPR036249">
    <property type="entry name" value="Thioredoxin-like_sf"/>
</dbReference>
<reference evidence="2" key="2">
    <citation type="journal article" date="2016" name="Front. Microbiol.">
        <title>The Regulatory Protein RosR Affects Rhizobium leguminosarum bv. trifolii Protein Profiles, Cell Surface Properties, and Symbiosis with Clover.</title>
        <authorList>
            <person name="Rachwal K."/>
            <person name="Boguszewska A."/>
            <person name="Kopcinska J."/>
            <person name="Karas M."/>
            <person name="Tchorzewski M."/>
            <person name="Janczarek M."/>
        </authorList>
    </citation>
    <scope>NUCLEOTIDE SEQUENCE</scope>
    <source>
        <strain evidence="2">Rt24.2</strain>
    </source>
</reference>